<protein>
    <submittedName>
        <fullName evidence="1">Uncharacterized protein</fullName>
    </submittedName>
</protein>
<name>A0AAD3RZA3_NEPGR</name>
<evidence type="ECO:0000313" key="2">
    <source>
        <dbReference type="Proteomes" id="UP001279734"/>
    </source>
</evidence>
<evidence type="ECO:0000313" key="1">
    <source>
        <dbReference type="EMBL" id="GMH01458.1"/>
    </source>
</evidence>
<organism evidence="1 2">
    <name type="scientific">Nepenthes gracilis</name>
    <name type="common">Slender pitcher plant</name>
    <dbReference type="NCBI Taxonomy" id="150966"/>
    <lineage>
        <taxon>Eukaryota</taxon>
        <taxon>Viridiplantae</taxon>
        <taxon>Streptophyta</taxon>
        <taxon>Embryophyta</taxon>
        <taxon>Tracheophyta</taxon>
        <taxon>Spermatophyta</taxon>
        <taxon>Magnoliopsida</taxon>
        <taxon>eudicotyledons</taxon>
        <taxon>Gunneridae</taxon>
        <taxon>Pentapetalae</taxon>
        <taxon>Caryophyllales</taxon>
        <taxon>Nepenthaceae</taxon>
        <taxon>Nepenthes</taxon>
    </lineage>
</organism>
<accession>A0AAD3RZA3</accession>
<reference evidence="1" key="1">
    <citation type="submission" date="2023-05" db="EMBL/GenBank/DDBJ databases">
        <title>Nepenthes gracilis genome sequencing.</title>
        <authorList>
            <person name="Fukushima K."/>
        </authorList>
    </citation>
    <scope>NUCLEOTIDE SEQUENCE</scope>
    <source>
        <strain evidence="1">SING2019-196</strain>
    </source>
</reference>
<dbReference type="AlphaFoldDB" id="A0AAD3RZA3"/>
<gene>
    <name evidence="1" type="ORF">Nepgr_003297</name>
</gene>
<dbReference type="Proteomes" id="UP001279734">
    <property type="component" value="Unassembled WGS sequence"/>
</dbReference>
<dbReference type="EMBL" id="BSYO01000003">
    <property type="protein sequence ID" value="GMH01458.1"/>
    <property type="molecule type" value="Genomic_DNA"/>
</dbReference>
<sequence>MGHSVLPESTNETRIKGNLDVIDCLTSMLCNAGKCGKPLQHYPAFCRNGTTIAIQSFVFVLAKEGSEYIAYLEDMYEGQRGTANTQAISAECINGLAIILSREHFEKFMVGYLPSLLPKTHLCFRQFRHNKIKPFDLDKLRGYFDQLILSCLAAYIFLTTSAKAFNADANIVRGNERARNFGGQQCILKVHSGAEHWKKIAYEPLCQDIKYYMSSRRLFTFKNVDFNKCWGWMDVATLRNGFQISVCNVLDDLQSGCALPTQMQHTLPMKLGLRYPPGGVMDGGKASLQE</sequence>
<keyword evidence="2" id="KW-1185">Reference proteome</keyword>
<proteinExistence type="predicted"/>
<comment type="caution">
    <text evidence="1">The sequence shown here is derived from an EMBL/GenBank/DDBJ whole genome shotgun (WGS) entry which is preliminary data.</text>
</comment>